<dbReference type="OrthoDB" id="9155404at2"/>
<evidence type="ECO:0000256" key="2">
    <source>
        <dbReference type="ARBA" id="ARBA00022989"/>
    </source>
</evidence>
<dbReference type="RefSeq" id="WP_101682971.1">
    <property type="nucleotide sequence ID" value="NZ_PJRP01000008.1"/>
</dbReference>
<evidence type="ECO:0000256" key="4">
    <source>
        <dbReference type="SAM" id="Phobius"/>
    </source>
</evidence>
<feature type="transmembrane region" description="Helical" evidence="4">
    <location>
        <begin position="246"/>
        <end position="264"/>
    </location>
</feature>
<keyword evidence="1 4" id="KW-0812">Transmembrane</keyword>
<evidence type="ECO:0000256" key="1">
    <source>
        <dbReference type="ARBA" id="ARBA00022692"/>
    </source>
</evidence>
<feature type="transmembrane region" description="Helical" evidence="4">
    <location>
        <begin position="38"/>
        <end position="58"/>
    </location>
</feature>
<dbReference type="Pfam" id="PF07690">
    <property type="entry name" value="MFS_1"/>
    <property type="match status" value="1"/>
</dbReference>
<organism evidence="5 6">
    <name type="scientific">Cupriavidus pauculus</name>
    <dbReference type="NCBI Taxonomy" id="82633"/>
    <lineage>
        <taxon>Bacteria</taxon>
        <taxon>Pseudomonadati</taxon>
        <taxon>Pseudomonadota</taxon>
        <taxon>Betaproteobacteria</taxon>
        <taxon>Burkholderiales</taxon>
        <taxon>Burkholderiaceae</taxon>
        <taxon>Cupriavidus</taxon>
    </lineage>
</organism>
<name>A0A2N5CAH9_9BURK</name>
<evidence type="ECO:0000313" key="5">
    <source>
        <dbReference type="EMBL" id="PLP99225.1"/>
    </source>
</evidence>
<feature type="transmembrane region" description="Helical" evidence="4">
    <location>
        <begin position="297"/>
        <end position="318"/>
    </location>
</feature>
<accession>A0A2N5CAH9</accession>
<feature type="transmembrane region" description="Helical" evidence="4">
    <location>
        <begin position="125"/>
        <end position="149"/>
    </location>
</feature>
<feature type="transmembrane region" description="Helical" evidence="4">
    <location>
        <begin position="207"/>
        <end position="226"/>
    </location>
</feature>
<reference evidence="5 6" key="1">
    <citation type="submission" date="2017-12" db="EMBL/GenBank/DDBJ databases">
        <title>Genome sequence of the active heterotrophic nitrifier-denitrifier, Cupriavidus pauculus UM1.</title>
        <authorList>
            <person name="Putonti C."/>
            <person name="Castignetti D."/>
        </authorList>
    </citation>
    <scope>NUCLEOTIDE SEQUENCE [LARGE SCALE GENOMIC DNA]</scope>
    <source>
        <strain evidence="5 6">UM1</strain>
    </source>
</reference>
<dbReference type="Gene3D" id="1.20.1250.20">
    <property type="entry name" value="MFS general substrate transporter like domains"/>
    <property type="match status" value="1"/>
</dbReference>
<comment type="caution">
    <text evidence="5">The sequence shown here is derived from an EMBL/GenBank/DDBJ whole genome shotgun (WGS) entry which is preliminary data.</text>
</comment>
<dbReference type="AlphaFoldDB" id="A0A2N5CAH9"/>
<dbReference type="InterPro" id="IPR036259">
    <property type="entry name" value="MFS_trans_sf"/>
</dbReference>
<dbReference type="GO" id="GO:0022857">
    <property type="term" value="F:transmembrane transporter activity"/>
    <property type="evidence" value="ECO:0007669"/>
    <property type="project" value="InterPro"/>
</dbReference>
<dbReference type="SUPFAM" id="SSF103473">
    <property type="entry name" value="MFS general substrate transporter"/>
    <property type="match status" value="1"/>
</dbReference>
<keyword evidence="3 4" id="KW-0472">Membrane</keyword>
<protein>
    <submittedName>
        <fullName evidence="5">MFS transporter</fullName>
    </submittedName>
</protein>
<feature type="transmembrane region" description="Helical" evidence="4">
    <location>
        <begin position="271"/>
        <end position="291"/>
    </location>
</feature>
<gene>
    <name evidence="5" type="ORF">CYJ10_18230</name>
</gene>
<proteinExistence type="predicted"/>
<feature type="transmembrane region" description="Helical" evidence="4">
    <location>
        <begin position="70"/>
        <end position="88"/>
    </location>
</feature>
<dbReference type="Proteomes" id="UP000234341">
    <property type="component" value="Unassembled WGS sequence"/>
</dbReference>
<feature type="transmembrane region" description="Helical" evidence="4">
    <location>
        <begin position="94"/>
        <end position="113"/>
    </location>
</feature>
<feature type="transmembrane region" description="Helical" evidence="4">
    <location>
        <begin position="155"/>
        <end position="176"/>
    </location>
</feature>
<keyword evidence="2 4" id="KW-1133">Transmembrane helix</keyword>
<sequence>MHALILCSVQCLLALAWTLYVAFLPQLAAQAGLPKSQVAWILMMDQVIFVITDLALGVMADRVADAMRRLGGWVLAVSVVSALAFVLLPGVASPAWLLALTALWAATSSALRAPPMVMIARRLHGSAPSFLVACSLLGVGLAGAIGPVLTARLRGASPVLPFVAASVVLVIAVMALRWMEPAAARRSGDAAEPAPPSAYQPRRIHTWLLFGAFGLLALGFQIHTAINSAPAYLRYVSPAQLVQVTPAFWIGFALCVLLPELAALRRYPARRLLVAAAACGALALFGFAAAGSLPAVLVAQCVAGGLWGVLFAAMLRAALDAGHVGHEGAFTGLVFAVGAIAAFIRIATVSSGASKAAPLAGWLPWVPAVAWTLAALLLAAVMVASTTQGRWHARSLAKP</sequence>
<evidence type="ECO:0000313" key="6">
    <source>
        <dbReference type="Proteomes" id="UP000234341"/>
    </source>
</evidence>
<feature type="transmembrane region" description="Helical" evidence="4">
    <location>
        <begin position="330"/>
        <end position="350"/>
    </location>
</feature>
<dbReference type="EMBL" id="PJRP01000008">
    <property type="protein sequence ID" value="PLP99225.1"/>
    <property type="molecule type" value="Genomic_DNA"/>
</dbReference>
<evidence type="ECO:0000256" key="3">
    <source>
        <dbReference type="ARBA" id="ARBA00023136"/>
    </source>
</evidence>
<dbReference type="InterPro" id="IPR011701">
    <property type="entry name" value="MFS"/>
</dbReference>
<feature type="transmembrane region" description="Helical" evidence="4">
    <location>
        <begin position="362"/>
        <end position="384"/>
    </location>
</feature>